<evidence type="ECO:0000313" key="3">
    <source>
        <dbReference type="EMBL" id="SFV74300.1"/>
    </source>
</evidence>
<keyword evidence="4" id="KW-1185">Reference proteome</keyword>
<dbReference type="RefSeq" id="WP_072337217.1">
    <property type="nucleotide sequence ID" value="NZ_LT630450.1"/>
</dbReference>
<feature type="region of interest" description="Disordered" evidence="1">
    <location>
        <begin position="1"/>
        <end position="27"/>
    </location>
</feature>
<name>A0A1K1LHV6_9BACT</name>
<evidence type="ECO:0000256" key="2">
    <source>
        <dbReference type="SAM" id="Phobius"/>
    </source>
</evidence>
<proteinExistence type="predicted"/>
<dbReference type="KEGG" id="dpg:DESPIGER_2482"/>
<protein>
    <submittedName>
        <fullName evidence="3">IcmL (DotI) protein</fullName>
    </submittedName>
</protein>
<dbReference type="Proteomes" id="UP000186323">
    <property type="component" value="Chromosome I"/>
</dbReference>
<dbReference type="CDD" id="cd16385">
    <property type="entry name" value="IcmL"/>
    <property type="match status" value="1"/>
</dbReference>
<gene>
    <name evidence="3" type="ORF">DESPIGER_2482</name>
</gene>
<evidence type="ECO:0000256" key="1">
    <source>
        <dbReference type="SAM" id="MobiDB-lite"/>
    </source>
</evidence>
<evidence type="ECO:0000313" key="4">
    <source>
        <dbReference type="Proteomes" id="UP000186323"/>
    </source>
</evidence>
<dbReference type="OrthoDB" id="6367129at2"/>
<keyword evidence="2" id="KW-0812">Transmembrane</keyword>
<dbReference type="EMBL" id="LT630450">
    <property type="protein sequence ID" value="SFV74300.1"/>
    <property type="molecule type" value="Genomic_DNA"/>
</dbReference>
<organism evidence="3 4">
    <name type="scientific">Desulfovibrio piger</name>
    <dbReference type="NCBI Taxonomy" id="901"/>
    <lineage>
        <taxon>Bacteria</taxon>
        <taxon>Pseudomonadati</taxon>
        <taxon>Thermodesulfobacteriota</taxon>
        <taxon>Desulfovibrionia</taxon>
        <taxon>Desulfovibrionales</taxon>
        <taxon>Desulfovibrionaceae</taxon>
        <taxon>Desulfovibrio</taxon>
    </lineage>
</organism>
<feature type="transmembrane region" description="Helical" evidence="2">
    <location>
        <begin position="53"/>
        <end position="73"/>
    </location>
</feature>
<dbReference type="InterPro" id="IPR021055">
    <property type="entry name" value="T4BSS_IcmL/DotI"/>
</dbReference>
<accession>A0A1K1LHV6</accession>
<keyword evidence="2" id="KW-0472">Membrane</keyword>
<reference evidence="4" key="1">
    <citation type="submission" date="2016-10" db="EMBL/GenBank/DDBJ databases">
        <authorList>
            <person name="Wegmann U."/>
        </authorList>
    </citation>
    <scope>NUCLEOTIDE SEQUENCE [LARGE SCALE GENOMIC DNA]</scope>
</reference>
<sequence length="236" mass="25525">MSMFKKKEKSSLPEAPGQALSMEPHASSPAPDASAVIGGLGWYRTQFHRAMKLALGLSLALMVSLAVIALLLLNQPKPRYFAATPDLRLAPLVPLDQPLLTQSGLLTWVSDTITGAMSLNFLEWREKLEAVRPNFDDDTFKSFLSSLESSGILNMIQEKRLSASSVATGAPVIIASGLVSGKATWRIEFPLIVSYESSQGVESTQRLIATVLVCRASTATTPRGVVIQQVVLKRES</sequence>
<dbReference type="AlphaFoldDB" id="A0A1K1LHV6"/>
<dbReference type="Pfam" id="PF11393">
    <property type="entry name" value="T4BSS_DotI_IcmL"/>
    <property type="match status" value="1"/>
</dbReference>
<keyword evidence="2" id="KW-1133">Transmembrane helix</keyword>